<gene>
    <name evidence="1" type="ORF">Ctob_016676</name>
</gene>
<organism evidence="1 2">
    <name type="scientific">Chrysochromulina tobinii</name>
    <dbReference type="NCBI Taxonomy" id="1460289"/>
    <lineage>
        <taxon>Eukaryota</taxon>
        <taxon>Haptista</taxon>
        <taxon>Haptophyta</taxon>
        <taxon>Prymnesiophyceae</taxon>
        <taxon>Prymnesiales</taxon>
        <taxon>Chrysochromulinaceae</taxon>
        <taxon>Chrysochromulina</taxon>
    </lineage>
</organism>
<dbReference type="Proteomes" id="UP000037460">
    <property type="component" value="Unassembled WGS sequence"/>
</dbReference>
<proteinExistence type="predicted"/>
<protein>
    <submittedName>
        <fullName evidence="1">Uncharacterized protein</fullName>
    </submittedName>
</protein>
<comment type="caution">
    <text evidence="1">The sequence shown here is derived from an EMBL/GenBank/DDBJ whole genome shotgun (WGS) entry which is preliminary data.</text>
</comment>
<accession>A0A0M0LQ70</accession>
<dbReference type="EMBL" id="JWZX01000328">
    <property type="protein sequence ID" value="KOO53215.1"/>
    <property type="molecule type" value="Genomic_DNA"/>
</dbReference>
<evidence type="ECO:0000313" key="1">
    <source>
        <dbReference type="EMBL" id="KOO53215.1"/>
    </source>
</evidence>
<feature type="non-terminal residue" evidence="1">
    <location>
        <position position="364"/>
    </location>
</feature>
<keyword evidence="2" id="KW-1185">Reference proteome</keyword>
<sequence>MPPPLPPQKHPSDEHDDERNECLDYTKFELETALRNYEDFHRLPIGRATVEQLQSSSAKIDGWLRAGPHFPSASDRGLLWLGDDEQSIIWEYSHPKTLIEFSDDRRSARAAKGGHVRFAVSTPVPLNSEVTIRVDESKHKDSDSIFVGVTLDGSGSISANCRAQAVHLFDGRLCQFSDASNSFLSEHMVNQFVPKVRVGGTISIRTVKQWGAQNETKILFDVQGDNDWKKAIFTVQGEVRIFVRFNFIEDAVSIIEARPIPEASSSGGSSSGAGGHSFQFIPALALRTPIAETPPPMPSIIWEYRHPETLIEFSDDRRSARAAKEGHVRFAVSTPVPLNSEVTIRVDESKHKDSDSIFVGVTLD</sequence>
<dbReference type="AlphaFoldDB" id="A0A0M0LQ70"/>
<reference evidence="2" key="1">
    <citation type="journal article" date="2015" name="PLoS Genet.">
        <title>Genome Sequence and Transcriptome Analyses of Chrysochromulina tobin: Metabolic Tools for Enhanced Algal Fitness in the Prominent Order Prymnesiales (Haptophyceae).</title>
        <authorList>
            <person name="Hovde B.T."/>
            <person name="Deodato C.R."/>
            <person name="Hunsperger H.M."/>
            <person name="Ryken S.A."/>
            <person name="Yost W."/>
            <person name="Jha R.K."/>
            <person name="Patterson J."/>
            <person name="Monnat R.J. Jr."/>
            <person name="Barlow S.B."/>
            <person name="Starkenburg S.R."/>
            <person name="Cattolico R.A."/>
        </authorList>
    </citation>
    <scope>NUCLEOTIDE SEQUENCE</scope>
    <source>
        <strain evidence="2">CCMP291</strain>
    </source>
</reference>
<name>A0A0M0LQ70_9EUKA</name>
<evidence type="ECO:0000313" key="2">
    <source>
        <dbReference type="Proteomes" id="UP000037460"/>
    </source>
</evidence>